<feature type="compositionally biased region" description="Pro residues" evidence="1">
    <location>
        <begin position="348"/>
        <end position="358"/>
    </location>
</feature>
<organism evidence="3 4">
    <name type="scientific">Orbilia javanica</name>
    <dbReference type="NCBI Taxonomy" id="47235"/>
    <lineage>
        <taxon>Eukaryota</taxon>
        <taxon>Fungi</taxon>
        <taxon>Dikarya</taxon>
        <taxon>Ascomycota</taxon>
        <taxon>Pezizomycotina</taxon>
        <taxon>Orbiliomycetes</taxon>
        <taxon>Orbiliales</taxon>
        <taxon>Orbiliaceae</taxon>
        <taxon>Orbilia</taxon>
    </lineage>
</organism>
<feature type="transmembrane region" description="Helical" evidence="2">
    <location>
        <begin position="12"/>
        <end position="34"/>
    </location>
</feature>
<reference evidence="3 4" key="1">
    <citation type="submission" date="2019-10" db="EMBL/GenBank/DDBJ databases">
        <authorList>
            <person name="Palmer J.M."/>
        </authorList>
    </citation>
    <scope>NUCLEOTIDE SEQUENCE [LARGE SCALE GENOMIC DNA]</scope>
    <source>
        <strain evidence="3 4">TWF718</strain>
    </source>
</reference>
<dbReference type="Proteomes" id="UP001313282">
    <property type="component" value="Unassembled WGS sequence"/>
</dbReference>
<feature type="region of interest" description="Disordered" evidence="1">
    <location>
        <begin position="338"/>
        <end position="367"/>
    </location>
</feature>
<evidence type="ECO:0000313" key="3">
    <source>
        <dbReference type="EMBL" id="KAK6348119.1"/>
    </source>
</evidence>
<keyword evidence="2" id="KW-0812">Transmembrane</keyword>
<evidence type="ECO:0000256" key="2">
    <source>
        <dbReference type="SAM" id="Phobius"/>
    </source>
</evidence>
<dbReference type="EMBL" id="JAVHNR010000003">
    <property type="protein sequence ID" value="KAK6348119.1"/>
    <property type="molecule type" value="Genomic_DNA"/>
</dbReference>
<sequence>MSLHFKSTASSVVCVLILFTLPILHLGCLAALLIPTKDGRSITLTSTVAVHTSNSIPTRFSGKAGVNVDSSSATLNLTKTIESANYETSHGQKNNEVSIDANDAKRVVPSTIFHTQFTPMCPPQRFILDSMDPDPGAYPRYLRWTRPPDAHTVFMSRHDFRPSVSEGGGDLRRRLLRMIEKFRRTCMRCVCHERTGKLIARPEDPGRAPPLLGEEWCQPGDETPKACVSWFGCYCIALARQPDLIPGESLQAHIDALNRLPRAFRRLYPNYIWQNPAGGRVIPEWNRIRDEADLDQQMGDLSDEGELMLDPALLEAAHQALADMQGIDEELLRVVEQEMQSMGSEPSEGPPLYGPGPPGSGSGSAFFPGGSGSGAFLKKRIHAGRGIGSGY</sequence>
<dbReference type="AlphaFoldDB" id="A0AAN8MVU8"/>
<keyword evidence="2" id="KW-0472">Membrane</keyword>
<comment type="caution">
    <text evidence="3">The sequence shown here is derived from an EMBL/GenBank/DDBJ whole genome shotgun (WGS) entry which is preliminary data.</text>
</comment>
<keyword evidence="4" id="KW-1185">Reference proteome</keyword>
<proteinExistence type="predicted"/>
<evidence type="ECO:0000313" key="4">
    <source>
        <dbReference type="Proteomes" id="UP001313282"/>
    </source>
</evidence>
<accession>A0AAN8MVU8</accession>
<gene>
    <name evidence="3" type="ORF">TWF718_005934</name>
</gene>
<name>A0AAN8MVU8_9PEZI</name>
<keyword evidence="2" id="KW-1133">Transmembrane helix</keyword>
<protein>
    <submittedName>
        <fullName evidence="3">Uncharacterized protein</fullName>
    </submittedName>
</protein>
<evidence type="ECO:0000256" key="1">
    <source>
        <dbReference type="SAM" id="MobiDB-lite"/>
    </source>
</evidence>